<dbReference type="OrthoDB" id="441890at2759"/>
<accession>A0A9P4S8Q6</accession>
<proteinExistence type="predicted"/>
<evidence type="ECO:0000313" key="2">
    <source>
        <dbReference type="EMBL" id="KAF2838135.1"/>
    </source>
</evidence>
<reference evidence="2" key="1">
    <citation type="journal article" date="2020" name="Stud. Mycol.">
        <title>101 Dothideomycetes genomes: a test case for predicting lifestyles and emergence of pathogens.</title>
        <authorList>
            <person name="Haridas S."/>
            <person name="Albert R."/>
            <person name="Binder M."/>
            <person name="Bloem J."/>
            <person name="Labutti K."/>
            <person name="Salamov A."/>
            <person name="Andreopoulos B."/>
            <person name="Baker S."/>
            <person name="Barry K."/>
            <person name="Bills G."/>
            <person name="Bluhm B."/>
            <person name="Cannon C."/>
            <person name="Castanera R."/>
            <person name="Culley D."/>
            <person name="Daum C."/>
            <person name="Ezra D."/>
            <person name="Gonzalez J."/>
            <person name="Henrissat B."/>
            <person name="Kuo A."/>
            <person name="Liang C."/>
            <person name="Lipzen A."/>
            <person name="Lutzoni F."/>
            <person name="Magnuson J."/>
            <person name="Mondo S."/>
            <person name="Nolan M."/>
            <person name="Ohm R."/>
            <person name="Pangilinan J."/>
            <person name="Park H.-J."/>
            <person name="Ramirez L."/>
            <person name="Alfaro M."/>
            <person name="Sun H."/>
            <person name="Tritt A."/>
            <person name="Yoshinaga Y."/>
            <person name="Zwiers L.-H."/>
            <person name="Turgeon B."/>
            <person name="Goodwin S."/>
            <person name="Spatafora J."/>
            <person name="Crous P."/>
            <person name="Grigoriev I."/>
        </authorList>
    </citation>
    <scope>NUCLEOTIDE SEQUENCE</scope>
    <source>
        <strain evidence="2">CBS 101060</strain>
    </source>
</reference>
<dbReference type="Proteomes" id="UP000799429">
    <property type="component" value="Unassembled WGS sequence"/>
</dbReference>
<organism evidence="2 3">
    <name type="scientific">Patellaria atrata CBS 101060</name>
    <dbReference type="NCBI Taxonomy" id="1346257"/>
    <lineage>
        <taxon>Eukaryota</taxon>
        <taxon>Fungi</taxon>
        <taxon>Dikarya</taxon>
        <taxon>Ascomycota</taxon>
        <taxon>Pezizomycotina</taxon>
        <taxon>Dothideomycetes</taxon>
        <taxon>Dothideomycetes incertae sedis</taxon>
        <taxon>Patellariales</taxon>
        <taxon>Patellariaceae</taxon>
        <taxon>Patellaria</taxon>
    </lineage>
</organism>
<protein>
    <recommendedName>
        <fullName evidence="1">DUF1308 domain-containing protein</fullName>
    </recommendedName>
</protein>
<evidence type="ECO:0000313" key="3">
    <source>
        <dbReference type="Proteomes" id="UP000799429"/>
    </source>
</evidence>
<dbReference type="PANTHER" id="PTHR13379:SF0">
    <property type="entry name" value="UPF0415 PROTEIN C7ORF25"/>
    <property type="match status" value="1"/>
</dbReference>
<evidence type="ECO:0000259" key="1">
    <source>
        <dbReference type="Pfam" id="PF07000"/>
    </source>
</evidence>
<dbReference type="PANTHER" id="PTHR13379">
    <property type="entry name" value="UNCHARACTERIZED DUF1308"/>
    <property type="match status" value="1"/>
</dbReference>
<sequence>MQKPGVQQRLESTNLPFHEAVWETAKRCEVPYLTFTRYLTYQTQRDREGRKKMTMIQKPSEKPKQVHIDIVARNGLEWIKVSTVTEKRLLFEMAKLGWRNGEDSDTETPEEEEDKLSLVKTAEDCCVRAKAIRINYRNPTVRFVFTRLQRGHTDEIDDVLAKIAATGAIVQCANEMSSPPTFEEALPRMLTAEFTSFSPVLNIDCTILLALVSDVSHRPGIEAPWVNSAVKKQIDAERGESLLSTLLYPALTGRPLVCTASAAQRMREIVQTIGLDDERRRTEILMGYVDAPSPAQLREEFAKLSQHPVPDALRLPIQVMQGAAFQVVPAGLPAHLYEPVRRGMTALNLSVFAYGWATGCTTITSNGTVAKKIRERVEMNRRRHEERGPDVWVCPVSRSLVGKMKNKTLPQYREYAGHYY</sequence>
<dbReference type="EMBL" id="MU006097">
    <property type="protein sequence ID" value="KAF2838135.1"/>
    <property type="molecule type" value="Genomic_DNA"/>
</dbReference>
<comment type="caution">
    <text evidence="2">The sequence shown here is derived from an EMBL/GenBank/DDBJ whole genome shotgun (WGS) entry which is preliminary data.</text>
</comment>
<gene>
    <name evidence="2" type="ORF">M501DRAFT_936467</name>
</gene>
<feature type="domain" description="DUF1308" evidence="1">
    <location>
        <begin position="201"/>
        <end position="290"/>
    </location>
</feature>
<dbReference type="Pfam" id="PF07000">
    <property type="entry name" value="DUF1308"/>
    <property type="match status" value="1"/>
</dbReference>
<dbReference type="AlphaFoldDB" id="A0A9P4S8Q6"/>
<name>A0A9P4S8Q6_9PEZI</name>
<dbReference type="InterPro" id="IPR010733">
    <property type="entry name" value="DUF1308"/>
</dbReference>
<keyword evidence="3" id="KW-1185">Reference proteome</keyword>